<dbReference type="GO" id="GO:0004636">
    <property type="term" value="F:phosphoribosyl-ATP diphosphatase activity"/>
    <property type="evidence" value="ECO:0007669"/>
    <property type="project" value="UniProtKB-EC"/>
</dbReference>
<keyword evidence="13" id="KW-0368">Histidine biosynthesis</keyword>
<dbReference type="OrthoDB" id="9795769at2"/>
<evidence type="ECO:0000259" key="14">
    <source>
        <dbReference type="Pfam" id="PF01502"/>
    </source>
</evidence>
<dbReference type="EMBL" id="RWJI01000001">
    <property type="protein sequence ID" value="RRQ52028.1"/>
    <property type="molecule type" value="Genomic_DNA"/>
</dbReference>
<comment type="similarity">
    <text evidence="5">In the C-terminal section; belongs to the PRA-PH family.</text>
</comment>
<dbReference type="SUPFAM" id="SSF141734">
    <property type="entry name" value="HisI-like"/>
    <property type="match status" value="1"/>
</dbReference>
<dbReference type="AlphaFoldDB" id="A0A3R8R7Z3"/>
<dbReference type="InterPro" id="IPR002496">
    <property type="entry name" value="PRib_AMP_CycHydrolase_dom"/>
</dbReference>
<comment type="similarity">
    <text evidence="6">In the N-terminal section; belongs to the PRA-CH family.</text>
</comment>
<comment type="catalytic activity">
    <reaction evidence="2">
        <text>1-(5-phospho-beta-D-ribosyl)-ATP + H2O = 1-(5-phospho-beta-D-ribosyl)-5'-AMP + diphosphate + H(+)</text>
        <dbReference type="Rhea" id="RHEA:22828"/>
        <dbReference type="ChEBI" id="CHEBI:15377"/>
        <dbReference type="ChEBI" id="CHEBI:15378"/>
        <dbReference type="ChEBI" id="CHEBI:33019"/>
        <dbReference type="ChEBI" id="CHEBI:59457"/>
        <dbReference type="ChEBI" id="CHEBI:73183"/>
        <dbReference type="EC" id="3.6.1.31"/>
    </reaction>
</comment>
<sequence>MTDERESGWTLDPKYDANGLLTAVITDESDGAVLMVGHMNAEALAKSMETRTAVFFSRSRQRLWQKGESSGNVLHIVDMRIDCDQDALWIIARPQGPTCHTGARSCFYRKLTDEGLEPV</sequence>
<keyword evidence="10" id="KW-0963">Cytoplasm</keyword>
<reference evidence="15 16" key="1">
    <citation type="submission" date="2018-12" db="EMBL/GenBank/DDBJ databases">
        <authorList>
            <person name="Kim S.-J."/>
            <person name="Jung G.-Y."/>
        </authorList>
    </citation>
    <scope>NUCLEOTIDE SEQUENCE [LARGE SCALE GENOMIC DNA]</scope>
    <source>
        <strain evidence="15 16">03SU3-P</strain>
    </source>
</reference>
<evidence type="ECO:0000256" key="4">
    <source>
        <dbReference type="ARBA" id="ARBA00005204"/>
    </source>
</evidence>
<dbReference type="GO" id="GO:0000105">
    <property type="term" value="P:L-histidine biosynthetic process"/>
    <property type="evidence" value="ECO:0007669"/>
    <property type="project" value="UniProtKB-UniPathway"/>
</dbReference>
<evidence type="ECO:0000256" key="10">
    <source>
        <dbReference type="ARBA" id="ARBA00022490"/>
    </source>
</evidence>
<evidence type="ECO:0000256" key="9">
    <source>
        <dbReference type="ARBA" id="ARBA00017720"/>
    </source>
</evidence>
<organism evidence="15 16">
    <name type="scientific">Sphingorhabdus wooponensis</name>
    <dbReference type="NCBI Taxonomy" id="940136"/>
    <lineage>
        <taxon>Bacteria</taxon>
        <taxon>Pseudomonadati</taxon>
        <taxon>Pseudomonadota</taxon>
        <taxon>Alphaproteobacteria</taxon>
        <taxon>Sphingomonadales</taxon>
        <taxon>Sphingomonadaceae</taxon>
        <taxon>Sphingorhabdus</taxon>
    </lineage>
</organism>
<dbReference type="GO" id="GO:0004635">
    <property type="term" value="F:phosphoribosyl-AMP cyclohydrolase activity"/>
    <property type="evidence" value="ECO:0007669"/>
    <property type="project" value="UniProtKB-EC"/>
</dbReference>
<proteinExistence type="inferred from homology"/>
<keyword evidence="11" id="KW-0028">Amino-acid biosynthesis</keyword>
<dbReference type="RefSeq" id="WP_125230044.1">
    <property type="nucleotide sequence ID" value="NZ_RWJI01000001.1"/>
</dbReference>
<dbReference type="UniPathway" id="UPA00031">
    <property type="reaction ID" value="UER00008"/>
</dbReference>
<gene>
    <name evidence="15" type="primary">hisI</name>
    <name evidence="15" type="ORF">D7D48_03910</name>
</gene>
<name>A0A3R8R7Z3_9SPHN</name>
<dbReference type="Proteomes" id="UP000268553">
    <property type="component" value="Unassembled WGS sequence"/>
</dbReference>
<evidence type="ECO:0000256" key="3">
    <source>
        <dbReference type="ARBA" id="ARBA00005169"/>
    </source>
</evidence>
<dbReference type="Gene3D" id="3.10.20.810">
    <property type="entry name" value="Phosphoribosyl-AMP cyclohydrolase"/>
    <property type="match status" value="1"/>
</dbReference>
<evidence type="ECO:0000256" key="7">
    <source>
        <dbReference type="ARBA" id="ARBA00012414"/>
    </source>
</evidence>
<protein>
    <recommendedName>
        <fullName evidence="9">Histidine biosynthesis bifunctional protein HisIE</fullName>
        <ecNumber evidence="8">3.5.4.19</ecNumber>
        <ecNumber evidence="7">3.6.1.31</ecNumber>
    </recommendedName>
</protein>
<feature type="domain" description="Phosphoribosyl-AMP cyclohydrolase" evidence="14">
    <location>
        <begin position="35"/>
        <end position="108"/>
    </location>
</feature>
<evidence type="ECO:0000256" key="6">
    <source>
        <dbReference type="ARBA" id="ARBA00008299"/>
    </source>
</evidence>
<evidence type="ECO:0000313" key="15">
    <source>
        <dbReference type="EMBL" id="RRQ52028.1"/>
    </source>
</evidence>
<evidence type="ECO:0000313" key="16">
    <source>
        <dbReference type="Proteomes" id="UP000268553"/>
    </source>
</evidence>
<comment type="catalytic activity">
    <reaction evidence="1">
        <text>1-(5-phospho-beta-D-ribosyl)-5'-AMP + H2O = 1-(5-phospho-beta-D-ribosyl)-5-[(5-phospho-beta-D-ribosylamino)methylideneamino]imidazole-4-carboxamide</text>
        <dbReference type="Rhea" id="RHEA:20049"/>
        <dbReference type="ChEBI" id="CHEBI:15377"/>
        <dbReference type="ChEBI" id="CHEBI:58435"/>
        <dbReference type="ChEBI" id="CHEBI:59457"/>
        <dbReference type="EC" id="3.5.4.19"/>
    </reaction>
</comment>
<comment type="caution">
    <text evidence="15">The sequence shown here is derived from an EMBL/GenBank/DDBJ whole genome shotgun (WGS) entry which is preliminary data.</text>
</comment>
<evidence type="ECO:0000256" key="11">
    <source>
        <dbReference type="ARBA" id="ARBA00022605"/>
    </source>
</evidence>
<accession>A0A3R8R7Z3</accession>
<keyword evidence="12 15" id="KW-0378">Hydrolase</keyword>
<evidence type="ECO:0000256" key="2">
    <source>
        <dbReference type="ARBA" id="ARBA00001460"/>
    </source>
</evidence>
<dbReference type="PANTHER" id="PTHR42945:SF9">
    <property type="entry name" value="HISTIDINE BIOSYNTHESIS BIFUNCTIONAL PROTEIN HISIE"/>
    <property type="match status" value="1"/>
</dbReference>
<dbReference type="Pfam" id="PF01502">
    <property type="entry name" value="PRA-CH"/>
    <property type="match status" value="1"/>
</dbReference>
<evidence type="ECO:0000256" key="12">
    <source>
        <dbReference type="ARBA" id="ARBA00022801"/>
    </source>
</evidence>
<evidence type="ECO:0000256" key="5">
    <source>
        <dbReference type="ARBA" id="ARBA00007731"/>
    </source>
</evidence>
<evidence type="ECO:0000256" key="1">
    <source>
        <dbReference type="ARBA" id="ARBA00000024"/>
    </source>
</evidence>
<dbReference type="InterPro" id="IPR038019">
    <property type="entry name" value="PRib_AMP_CycHydrolase_sf"/>
</dbReference>
<comment type="pathway">
    <text evidence="3">Amino-acid biosynthesis; L-histidine biosynthesis; L-histidine from 5-phospho-alpha-D-ribose 1-diphosphate: step 3/9.</text>
</comment>
<dbReference type="FunFam" id="3.10.20.810:FF:000001">
    <property type="entry name" value="Histidine biosynthesis bifunctional protein HisIE"/>
    <property type="match status" value="1"/>
</dbReference>
<evidence type="ECO:0000256" key="13">
    <source>
        <dbReference type="ARBA" id="ARBA00023102"/>
    </source>
</evidence>
<dbReference type="EC" id="3.5.4.19" evidence="8"/>
<keyword evidence="16" id="KW-1185">Reference proteome</keyword>
<dbReference type="PANTHER" id="PTHR42945">
    <property type="entry name" value="HISTIDINE BIOSYNTHESIS BIFUNCTIONAL PROTEIN"/>
    <property type="match status" value="1"/>
</dbReference>
<dbReference type="NCBIfam" id="NF000768">
    <property type="entry name" value="PRK00051.1"/>
    <property type="match status" value="1"/>
</dbReference>
<evidence type="ECO:0000256" key="8">
    <source>
        <dbReference type="ARBA" id="ARBA00012721"/>
    </source>
</evidence>
<dbReference type="EC" id="3.6.1.31" evidence="7"/>
<comment type="pathway">
    <text evidence="4">Amino-acid biosynthesis; L-histidine biosynthesis; L-histidine from 5-phospho-alpha-D-ribose 1-diphosphate: step 2/9.</text>
</comment>